<dbReference type="HAMAP" id="MF_01488">
    <property type="entry name" value="RecD2"/>
    <property type="match status" value="1"/>
</dbReference>
<evidence type="ECO:0000313" key="8">
    <source>
        <dbReference type="EMBL" id="QBO35322.1"/>
    </source>
</evidence>
<gene>
    <name evidence="3" type="primary">recD2</name>
    <name evidence="8" type="ORF">EQG49_02005</name>
</gene>
<dbReference type="GO" id="GO:0003677">
    <property type="term" value="F:DNA binding"/>
    <property type="evidence" value="ECO:0007669"/>
    <property type="project" value="UniProtKB-UniRule"/>
</dbReference>
<feature type="binding site" evidence="3">
    <location>
        <begin position="367"/>
        <end position="371"/>
    </location>
    <ligand>
        <name>ATP</name>
        <dbReference type="ChEBI" id="CHEBI:30616"/>
    </ligand>
</feature>
<proteinExistence type="inferred from homology"/>
<protein>
    <recommendedName>
        <fullName evidence="3">ATP-dependent RecD2 DNA helicase</fullName>
        <ecNumber evidence="3">5.6.2.3</ecNumber>
    </recommendedName>
    <alternativeName>
        <fullName evidence="3">DNA 5'-3' helicase subunit RecD2</fullName>
    </alternativeName>
</protein>
<reference evidence="9" key="1">
    <citation type="submission" date="2019-03" db="EMBL/GenBank/DDBJ databases">
        <title>Weissella sp. 26KH-42 Genome sequencing.</title>
        <authorList>
            <person name="Heo J."/>
            <person name="Kim S.-J."/>
            <person name="Kim J.-S."/>
            <person name="Hong S.-B."/>
            <person name="Kwon S.-W."/>
        </authorList>
    </citation>
    <scope>NUCLEOTIDE SEQUENCE [LARGE SCALE GENOMIC DNA]</scope>
    <source>
        <strain evidence="9">26KH-42</strain>
    </source>
</reference>
<feature type="domain" description="UvrD-like helicase C-terminal" evidence="4">
    <location>
        <begin position="680"/>
        <end position="728"/>
    </location>
</feature>
<dbReference type="Pfam" id="PF13245">
    <property type="entry name" value="AAA_19"/>
    <property type="match status" value="1"/>
</dbReference>
<evidence type="ECO:0000256" key="1">
    <source>
        <dbReference type="ARBA" id="ARBA00022741"/>
    </source>
</evidence>
<evidence type="ECO:0000256" key="3">
    <source>
        <dbReference type="HAMAP-Rule" id="MF_01488"/>
    </source>
</evidence>
<dbReference type="EMBL" id="CP037940">
    <property type="protein sequence ID" value="QBO35322.1"/>
    <property type="molecule type" value="Genomic_DNA"/>
</dbReference>
<evidence type="ECO:0000313" key="9">
    <source>
        <dbReference type="Proteomes" id="UP000292886"/>
    </source>
</evidence>
<dbReference type="InterPro" id="IPR029493">
    <property type="entry name" value="RecD2-like_HHH"/>
</dbReference>
<evidence type="ECO:0000259" key="5">
    <source>
        <dbReference type="Pfam" id="PF14490"/>
    </source>
</evidence>
<dbReference type="GO" id="GO:0006310">
    <property type="term" value="P:DNA recombination"/>
    <property type="evidence" value="ECO:0007669"/>
    <property type="project" value="InterPro"/>
</dbReference>
<dbReference type="SUPFAM" id="SSF52540">
    <property type="entry name" value="P-loop containing nucleoside triphosphate hydrolases"/>
    <property type="match status" value="1"/>
</dbReference>
<organism evidence="8 9">
    <name type="scientific">Periweissella cryptocerci</name>
    <dbReference type="NCBI Taxonomy" id="2506420"/>
    <lineage>
        <taxon>Bacteria</taxon>
        <taxon>Bacillati</taxon>
        <taxon>Bacillota</taxon>
        <taxon>Bacilli</taxon>
        <taxon>Lactobacillales</taxon>
        <taxon>Lactobacillaceae</taxon>
        <taxon>Periweissella</taxon>
    </lineage>
</organism>
<dbReference type="GO" id="GO:0009338">
    <property type="term" value="C:exodeoxyribonuclease V complex"/>
    <property type="evidence" value="ECO:0007669"/>
    <property type="project" value="TreeGrafter"/>
</dbReference>
<dbReference type="AlphaFoldDB" id="A0A4P6YRU3"/>
<comment type="catalytic activity">
    <reaction evidence="3">
        <text>ATP + H2O = ADP + phosphate + H(+)</text>
        <dbReference type="Rhea" id="RHEA:13065"/>
        <dbReference type="ChEBI" id="CHEBI:15377"/>
        <dbReference type="ChEBI" id="CHEBI:15378"/>
        <dbReference type="ChEBI" id="CHEBI:30616"/>
        <dbReference type="ChEBI" id="CHEBI:43474"/>
        <dbReference type="ChEBI" id="CHEBI:456216"/>
        <dbReference type="EC" id="5.6.2.3"/>
    </reaction>
</comment>
<dbReference type="OrthoDB" id="9803432at2"/>
<keyword evidence="3" id="KW-0238">DNA-binding</keyword>
<dbReference type="PANTHER" id="PTHR43788:SF6">
    <property type="entry name" value="DNA HELICASE B"/>
    <property type="match status" value="1"/>
</dbReference>
<dbReference type="Gene3D" id="3.40.50.300">
    <property type="entry name" value="P-loop containing nucleotide triphosphate hydrolases"/>
    <property type="match status" value="2"/>
</dbReference>
<dbReference type="InterPro" id="IPR006345">
    <property type="entry name" value="RecD2"/>
</dbReference>
<feature type="domain" description="ATP-dependent RecD2 DNA helicase OB-fold" evidence="7">
    <location>
        <begin position="16"/>
        <end position="90"/>
    </location>
</feature>
<dbReference type="Gene3D" id="1.10.10.2220">
    <property type="match status" value="1"/>
</dbReference>
<name>A0A4P6YRU3_9LACO</name>
<dbReference type="CDD" id="cd17933">
    <property type="entry name" value="DEXSc_RecD-like"/>
    <property type="match status" value="1"/>
</dbReference>
<dbReference type="NCBIfam" id="TIGR01448">
    <property type="entry name" value="recD_rel"/>
    <property type="match status" value="1"/>
</dbReference>
<feature type="domain" description="ATP-dependent RecD2 DNA helicase SH3" evidence="6">
    <location>
        <begin position="590"/>
        <end position="652"/>
    </location>
</feature>
<dbReference type="CDD" id="cd18809">
    <property type="entry name" value="SF1_C_RecD"/>
    <property type="match status" value="1"/>
</dbReference>
<dbReference type="InterPro" id="IPR027417">
    <property type="entry name" value="P-loop_NTPase"/>
</dbReference>
<dbReference type="GO" id="GO:0016887">
    <property type="term" value="F:ATP hydrolysis activity"/>
    <property type="evidence" value="ECO:0007669"/>
    <property type="project" value="RHEA"/>
</dbReference>
<dbReference type="Gene3D" id="2.30.30.940">
    <property type="match status" value="1"/>
</dbReference>
<dbReference type="Proteomes" id="UP000292886">
    <property type="component" value="Chromosome"/>
</dbReference>
<dbReference type="EC" id="5.6.2.3" evidence="3"/>
<dbReference type="Pfam" id="PF13538">
    <property type="entry name" value="UvrD_C_2"/>
    <property type="match status" value="1"/>
</dbReference>
<keyword evidence="1 3" id="KW-0547">Nucleotide-binding</keyword>
<accession>A0A4P6YRU3</accession>
<sequence length="877" mass="96267">MDEEMTLFEEETTTPYVLGKVSAVFFAASDSFYKVVALRVLENNFGWKEKEIVATGSFGELQEDGTYRFFGKLVNHAKYGQQLQVTNYKSEGTNTEHGLITYLSGELFTGIGEKTAERIVDLLGMDAINTIISDPDSLASLGLKNDVVENLVETLRLNNGMEQVVIGLNEYGFGSTLATAIYQKYKTDTLEIIRNNPYQLAEDIEGISFKRADQLAAVVGIEPDAPVRVQAGLLATLDQQSFNSGDVYMQVPQLLEQARHLLETARNIAIDRDILQQALLDLAQANKVVAEDTRIYLASLYEAEWRSAEWLDRLDAQTDAIQYADEKIEKVLKKVEKRLKIKYDDRQKAAIVEAIKSPVFLLTGGPGTGKTTIINGLVATFAELREIDLDVNAYKDDTFPILLAAPTGRAAKRMSETTGLPASTIHRLLGMTGREKNTVPDIEDLKGALLIVDEMSMVDILLFRTLLQAIPLKMHVVFVGDKDQLPSVGPGQVFSDLLASQHFNQVELTQIYRQENASSIIPLAHDIKDGQLPADLTVNQPDRTFIFAHAQQVPKVVEQVVKKAQDAGFAYNDVQVLAPMYRGTAGINNLNVVAQNVLNPLKTAKSREVEFNGQKFRVGDKILQLVNSPESNIFNGDIGKITGIMLAKDKGNVEKVDQLTIAFDAGEVTYPRSEWNRLTLAYATSIHKAQGSEFKLVIMPLVGAFSIMLQRNLLYTGITRASEMLIMIGEPDAFVRSVNNLGANRLTTLQARINTISDGGTTPELKKPETPSVAVADDVLDTPTNVAEPVAKPALASKRLTPDVVENGSLADNMSFDIFETSVATPETSVVEPVTKATRDDSSAMGTTLTLAMVTDGLVDPMVGMAEISPYDFMPNK</sequence>
<keyword evidence="2 3" id="KW-0067">ATP-binding</keyword>
<keyword evidence="3 8" id="KW-0347">Helicase</keyword>
<dbReference type="Pfam" id="PF23139">
    <property type="entry name" value="OB_YrrC"/>
    <property type="match status" value="1"/>
</dbReference>
<comment type="function">
    <text evidence="3">DNA-dependent ATPase and ATP-dependent 5'-3' DNA helicase. Has no activity on blunt DNA or DNA with 3'-overhangs, requires at least 10 bases of 5'-ssDNA for helicase activity.</text>
</comment>
<dbReference type="InterPro" id="IPR027785">
    <property type="entry name" value="UvrD-like_helicase_C"/>
</dbReference>
<dbReference type="Pfam" id="PF18335">
    <property type="entry name" value="SH3_13"/>
    <property type="match status" value="1"/>
</dbReference>
<comment type="similarity">
    <text evidence="3">Belongs to the RecD family. RecD2 subfamily.</text>
</comment>
<dbReference type="KEGG" id="wei:EQG49_02005"/>
<evidence type="ECO:0000259" key="7">
    <source>
        <dbReference type="Pfam" id="PF23139"/>
    </source>
</evidence>
<dbReference type="InterPro" id="IPR055446">
    <property type="entry name" value="RecD2_N_OB"/>
</dbReference>
<keyword evidence="3" id="KW-0413">Isomerase</keyword>
<dbReference type="GO" id="GO:0043139">
    <property type="term" value="F:5'-3' DNA helicase activity"/>
    <property type="evidence" value="ECO:0007669"/>
    <property type="project" value="UniProtKB-UniRule"/>
</dbReference>
<keyword evidence="3" id="KW-0378">Hydrolase</keyword>
<dbReference type="GO" id="GO:0017116">
    <property type="term" value="F:single-stranded DNA helicase activity"/>
    <property type="evidence" value="ECO:0007669"/>
    <property type="project" value="TreeGrafter"/>
</dbReference>
<dbReference type="GO" id="GO:0005524">
    <property type="term" value="F:ATP binding"/>
    <property type="evidence" value="ECO:0007669"/>
    <property type="project" value="UniProtKB-UniRule"/>
</dbReference>
<evidence type="ECO:0000259" key="6">
    <source>
        <dbReference type="Pfam" id="PF18335"/>
    </source>
</evidence>
<evidence type="ECO:0000259" key="4">
    <source>
        <dbReference type="Pfam" id="PF13538"/>
    </source>
</evidence>
<dbReference type="InterPro" id="IPR050534">
    <property type="entry name" value="Coronavir_polyprotein_1ab"/>
</dbReference>
<feature type="domain" description="ATP-dependent RecD2 DNA helicase-like helix-hairpin-helix" evidence="5">
    <location>
        <begin position="158"/>
        <end position="248"/>
    </location>
</feature>
<dbReference type="PANTHER" id="PTHR43788">
    <property type="entry name" value="DNA2/NAM7 HELICASE FAMILY MEMBER"/>
    <property type="match status" value="1"/>
</dbReference>
<dbReference type="RefSeq" id="WP_133362402.1">
    <property type="nucleotide sequence ID" value="NZ_CP037940.1"/>
</dbReference>
<evidence type="ECO:0000256" key="2">
    <source>
        <dbReference type="ARBA" id="ARBA00022840"/>
    </source>
</evidence>
<dbReference type="InterPro" id="IPR041451">
    <property type="entry name" value="RecD2_SH13"/>
</dbReference>
<keyword evidence="9" id="KW-1185">Reference proteome</keyword>
<dbReference type="Pfam" id="PF14490">
    <property type="entry name" value="HHH_RecD2"/>
    <property type="match status" value="1"/>
</dbReference>